<feature type="signal peptide" evidence="1">
    <location>
        <begin position="1"/>
        <end position="34"/>
    </location>
</feature>
<dbReference type="InterPro" id="IPR008969">
    <property type="entry name" value="CarboxyPept-like_regulatory"/>
</dbReference>
<proteinExistence type="predicted"/>
<keyword evidence="2" id="KW-0675">Receptor</keyword>
<evidence type="ECO:0000256" key="1">
    <source>
        <dbReference type="SAM" id="SignalP"/>
    </source>
</evidence>
<name>A0A5P3ANC8_PHOVU</name>
<gene>
    <name evidence="2" type="primary">susC_3</name>
    <name evidence="2" type="ORF">VIC01_00129</name>
</gene>
<dbReference type="FunFam" id="2.60.40.1120:FF:000003">
    <property type="entry name" value="Outer membrane protein Omp121"/>
    <property type="match status" value="1"/>
</dbReference>
<keyword evidence="1" id="KW-0732">Signal</keyword>
<dbReference type="EMBL" id="CP043529">
    <property type="protein sequence ID" value="QEW34696.1"/>
    <property type="molecule type" value="Genomic_DNA"/>
</dbReference>
<accession>A0A5P3ANC8</accession>
<dbReference type="AlphaFoldDB" id="A0A5P3ANC8"/>
<organism evidence="2 3">
    <name type="scientific">Phocaeicola vulgatus</name>
    <name type="common">Bacteroides vulgatus</name>
    <dbReference type="NCBI Taxonomy" id="821"/>
    <lineage>
        <taxon>Bacteria</taxon>
        <taxon>Pseudomonadati</taxon>
        <taxon>Bacteroidota</taxon>
        <taxon>Bacteroidia</taxon>
        <taxon>Bacteroidales</taxon>
        <taxon>Bacteroidaceae</taxon>
        <taxon>Phocaeicola</taxon>
    </lineage>
</organism>
<dbReference type="Pfam" id="PF13715">
    <property type="entry name" value="CarbopepD_reg_2"/>
    <property type="match status" value="1"/>
</dbReference>
<dbReference type="Gene3D" id="2.60.40.1120">
    <property type="entry name" value="Carboxypeptidase-like, regulatory domain"/>
    <property type="match status" value="1"/>
</dbReference>
<reference evidence="2 3" key="1">
    <citation type="submission" date="2019-09" db="EMBL/GenBank/DDBJ databases">
        <title>Commensal-derived Metabolites Govern Vibrio cholerae Pathogenesis in Host.</title>
        <authorList>
            <person name="Yoon S.S."/>
            <person name="Yoon M.Y."/>
        </authorList>
    </citation>
    <scope>NUCLEOTIDE SEQUENCE [LARGE SCALE GENOMIC DNA]</scope>
    <source>
        <strain evidence="2 3">VIC01</strain>
    </source>
</reference>
<dbReference type="Proteomes" id="UP000326091">
    <property type="component" value="Chromosome"/>
</dbReference>
<evidence type="ECO:0000313" key="2">
    <source>
        <dbReference type="EMBL" id="QEW34696.1"/>
    </source>
</evidence>
<sequence>MKTHENRALFSRALLKATTCLFLTAGIGISAAYAAPRENTQATSIVQQSSTVNGKIIDANGEPIIGASVVIKGTTNGTITDFDGNFMLEVPAKATLVVSYVGYKTLEVPVNGKKNT</sequence>
<feature type="chain" id="PRO_5024855444" evidence="1">
    <location>
        <begin position="35"/>
        <end position="116"/>
    </location>
</feature>
<evidence type="ECO:0000313" key="3">
    <source>
        <dbReference type="Proteomes" id="UP000326091"/>
    </source>
</evidence>
<protein>
    <submittedName>
        <fullName evidence="2">TonB-dependent receptor SusC</fullName>
    </submittedName>
</protein>
<dbReference type="SUPFAM" id="SSF49464">
    <property type="entry name" value="Carboxypeptidase regulatory domain-like"/>
    <property type="match status" value="1"/>
</dbReference>